<feature type="transmembrane region" description="Helical" evidence="1">
    <location>
        <begin position="51"/>
        <end position="74"/>
    </location>
</feature>
<protein>
    <submittedName>
        <fullName evidence="2">Uncharacterized protein</fullName>
    </submittedName>
</protein>
<evidence type="ECO:0000313" key="3">
    <source>
        <dbReference type="Proteomes" id="UP000286260"/>
    </source>
</evidence>
<dbReference type="Proteomes" id="UP000286260">
    <property type="component" value="Unassembled WGS sequence"/>
</dbReference>
<evidence type="ECO:0000256" key="1">
    <source>
        <dbReference type="SAM" id="Phobius"/>
    </source>
</evidence>
<dbReference type="EMBL" id="QSII01000039">
    <property type="protein sequence ID" value="RHC79274.1"/>
    <property type="molecule type" value="Genomic_DNA"/>
</dbReference>
<organism evidence="2 3">
    <name type="scientific">Parabacteroides merdae</name>
    <dbReference type="NCBI Taxonomy" id="46503"/>
    <lineage>
        <taxon>Bacteria</taxon>
        <taxon>Pseudomonadati</taxon>
        <taxon>Bacteroidota</taxon>
        <taxon>Bacteroidia</taxon>
        <taxon>Bacteroidales</taxon>
        <taxon>Tannerellaceae</taxon>
        <taxon>Parabacteroides</taxon>
    </lineage>
</organism>
<keyword evidence="1" id="KW-1133">Transmembrane helix</keyword>
<feature type="transmembrane region" description="Helical" evidence="1">
    <location>
        <begin position="81"/>
        <end position="98"/>
    </location>
</feature>
<keyword evidence="1" id="KW-0812">Transmembrane</keyword>
<dbReference type="AlphaFoldDB" id="A0A3E4ZIF0"/>
<reference evidence="2 3" key="1">
    <citation type="submission" date="2018-08" db="EMBL/GenBank/DDBJ databases">
        <title>A genome reference for cultivated species of the human gut microbiota.</title>
        <authorList>
            <person name="Zou Y."/>
            <person name="Xue W."/>
            <person name="Luo G."/>
        </authorList>
    </citation>
    <scope>NUCLEOTIDE SEQUENCE [LARGE SCALE GENOMIC DNA]</scope>
    <source>
        <strain evidence="2 3">AM34-17</strain>
    </source>
</reference>
<name>A0A3E4ZIF0_9BACT</name>
<comment type="caution">
    <text evidence="2">The sequence shown here is derived from an EMBL/GenBank/DDBJ whole genome shotgun (WGS) entry which is preliminary data.</text>
</comment>
<sequence>MYIIEQIQDAIYFLSLGIVGFVIVSLGLMLLILILASYLLSFEIIVTNEDFIRTLVIKLIAWGWTLFDWLWILLKAIMRSRVLLAIVFFGYVAYIIIYG</sequence>
<gene>
    <name evidence="2" type="ORF">DW828_18935</name>
</gene>
<accession>A0A3E4ZIF0</accession>
<feature type="transmembrane region" description="Helical" evidence="1">
    <location>
        <begin position="12"/>
        <end position="39"/>
    </location>
</feature>
<evidence type="ECO:0000313" key="2">
    <source>
        <dbReference type="EMBL" id="RHC79274.1"/>
    </source>
</evidence>
<proteinExistence type="predicted"/>
<keyword evidence="1" id="KW-0472">Membrane</keyword>